<dbReference type="EMBL" id="BKZV01000002">
    <property type="protein sequence ID" value="GER83405.1"/>
    <property type="molecule type" value="Genomic_DNA"/>
</dbReference>
<reference evidence="1 2" key="1">
    <citation type="journal article" date="2019" name="Int. J. Syst. Evol. Microbiol.">
        <title>Thermogemmatispora aurantia sp. nov. and Thermogemmatispora argillosa sp. nov., within the class Ktedonobacteria, and emended description of the genus Thermogemmatispora.</title>
        <authorList>
            <person name="Zheng Y."/>
            <person name="Wang C.M."/>
            <person name="Sakai Y."/>
            <person name="Abe K."/>
            <person name="Yokota A."/>
            <person name="Yabe S."/>
        </authorList>
    </citation>
    <scope>NUCLEOTIDE SEQUENCE [LARGE SCALE GENOMIC DNA]</scope>
    <source>
        <strain evidence="1 2">A1-2</strain>
    </source>
</reference>
<comment type="caution">
    <text evidence="1">The sequence shown here is derived from an EMBL/GenBank/DDBJ whole genome shotgun (WGS) entry which is preliminary data.</text>
</comment>
<evidence type="ECO:0000313" key="2">
    <source>
        <dbReference type="Proteomes" id="UP000334820"/>
    </source>
</evidence>
<name>A0A5J4K792_9CHLR</name>
<evidence type="ECO:0000313" key="1">
    <source>
        <dbReference type="EMBL" id="GER83405.1"/>
    </source>
</evidence>
<accession>A0A5J4K792</accession>
<protein>
    <submittedName>
        <fullName evidence="1">Uncharacterized protein</fullName>
    </submittedName>
</protein>
<gene>
    <name evidence="1" type="ORF">KTAU_20420</name>
</gene>
<dbReference type="Proteomes" id="UP000334820">
    <property type="component" value="Unassembled WGS sequence"/>
</dbReference>
<sequence length="98" mass="10504">MVLSAMRSCVWAASAPSDWEETGRLDWLPSQIGRPKLSRAASANRVSSRKRKAQPRFHSAITVSSMLMPAPLLASSPPLTARQASVSPAHCRHGVLAG</sequence>
<organism evidence="1 2">
    <name type="scientific">Thermogemmatispora aurantia</name>
    <dbReference type="NCBI Taxonomy" id="2045279"/>
    <lineage>
        <taxon>Bacteria</taxon>
        <taxon>Bacillati</taxon>
        <taxon>Chloroflexota</taxon>
        <taxon>Ktedonobacteria</taxon>
        <taxon>Thermogemmatisporales</taxon>
        <taxon>Thermogemmatisporaceae</taxon>
        <taxon>Thermogemmatispora</taxon>
    </lineage>
</organism>
<keyword evidence="2" id="KW-1185">Reference proteome</keyword>
<dbReference type="AlphaFoldDB" id="A0A5J4K792"/>
<proteinExistence type="predicted"/>